<dbReference type="InterPro" id="IPR011333">
    <property type="entry name" value="SKP1/BTB/POZ_sf"/>
</dbReference>
<proteinExistence type="predicted"/>
<protein>
    <submittedName>
        <fullName evidence="3">BTB incomplete domain containing protein</fullName>
    </submittedName>
</protein>
<reference evidence="3 4" key="1">
    <citation type="journal article" date="2013" name="Science">
        <title>Pandoraviruses: amoeba viruses with genomes up to 2.5 Mb reaching that of parasitic eukaryotes.</title>
        <authorList>
            <person name="Philippe N."/>
            <person name="Legendre M."/>
            <person name="Doutre G."/>
            <person name="Coute Y."/>
            <person name="Poirot O."/>
            <person name="Lescot M."/>
            <person name="Arslan D."/>
            <person name="Seltzer V."/>
            <person name="Bertaux L."/>
            <person name="Bruley C."/>
            <person name="Garin J."/>
            <person name="Claverie J.M."/>
            <person name="Abergel C."/>
        </authorList>
    </citation>
    <scope>NUCLEOTIDE SEQUENCE [LARGE SCALE GENOMIC DNA]</scope>
    <source>
        <strain evidence="3">Melbourne</strain>
    </source>
</reference>
<dbReference type="GeneID" id="16512757"/>
<feature type="compositionally biased region" description="Basic and acidic residues" evidence="1">
    <location>
        <begin position="1"/>
        <end position="14"/>
    </location>
</feature>
<dbReference type="InterPro" id="IPR003131">
    <property type="entry name" value="T1-type_BTB"/>
</dbReference>
<dbReference type="RefSeq" id="YP_008318620.1">
    <property type="nucleotide sequence ID" value="NC_021858.1"/>
</dbReference>
<accession>S4VV44</accession>
<evidence type="ECO:0000313" key="4">
    <source>
        <dbReference type="Proteomes" id="UP000201566"/>
    </source>
</evidence>
<name>S4VV44_9VIRU</name>
<dbReference type="GO" id="GO:0051260">
    <property type="term" value="P:protein homooligomerization"/>
    <property type="evidence" value="ECO:0007669"/>
    <property type="project" value="InterPro"/>
</dbReference>
<dbReference type="SUPFAM" id="SSF54695">
    <property type="entry name" value="POZ domain"/>
    <property type="match status" value="1"/>
</dbReference>
<gene>
    <name evidence="3" type="ORF">pdul_cds_63</name>
</gene>
<feature type="compositionally biased region" description="Low complexity" evidence="1">
    <location>
        <begin position="19"/>
        <end position="37"/>
    </location>
</feature>
<sequence>MKHAADGDAQEERASQAIAPRADGDTGAPPAGTTGAHRAGDVIDLDVRGTRMRVLRSTLTAGPPGSLLARLFAAETGPWSARPQADGTHFIDDDPRDFEAVLCYLRYGADGVRFDDAPRAWRARAIAAYYMLDAMADACLLEALRAELRVVPPCAVGSALYAYEGNIDEVDSNVGVGIVPVHVSFVRDWNLGHLCALIAREVGLPVDQLAFYCGDWIVRGGLAEFKRYAGRIDATAAAEFDTLLGGHRLARVDGGGLLVTRRRPAGQTAIFCKAYRIGADGAIARAAPTVAVATVATSDKADGSLDRDAVVYAACEALSVDPTLVVATYVEWMDSLDRGFELDPYMEIYSWDKVWIVSAGSPDAAAACAADMPGLCEDAKRLVRAANRSLLPCP</sequence>
<feature type="domain" description="Potassium channel tetramerisation-type BTB" evidence="2">
    <location>
        <begin position="43"/>
        <end position="134"/>
    </location>
</feature>
<dbReference type="KEGG" id="vg:16512757"/>
<dbReference type="Proteomes" id="UP000201566">
    <property type="component" value="Segment"/>
</dbReference>
<dbReference type="EMBL" id="KC977570">
    <property type="protein sequence ID" value="AGO81951.1"/>
    <property type="molecule type" value="Genomic_DNA"/>
</dbReference>
<dbReference type="Gene3D" id="3.30.710.10">
    <property type="entry name" value="Potassium Channel Kv1.1, Chain A"/>
    <property type="match status" value="1"/>
</dbReference>
<feature type="region of interest" description="Disordered" evidence="1">
    <location>
        <begin position="1"/>
        <end position="40"/>
    </location>
</feature>
<dbReference type="Pfam" id="PF02214">
    <property type="entry name" value="BTB_2"/>
    <property type="match status" value="1"/>
</dbReference>
<evidence type="ECO:0000259" key="2">
    <source>
        <dbReference type="Pfam" id="PF02214"/>
    </source>
</evidence>
<evidence type="ECO:0000313" key="3">
    <source>
        <dbReference type="EMBL" id="AGO81951.1"/>
    </source>
</evidence>
<evidence type="ECO:0000256" key="1">
    <source>
        <dbReference type="SAM" id="MobiDB-lite"/>
    </source>
</evidence>
<organism evidence="3 4">
    <name type="scientific">Pandoravirus dulcis</name>
    <dbReference type="NCBI Taxonomy" id="1349409"/>
    <lineage>
        <taxon>Viruses</taxon>
        <taxon>Pandoravirus</taxon>
    </lineage>
</organism>